<dbReference type="EMBL" id="CAJNNW010030068">
    <property type="protein sequence ID" value="CAE8702354.1"/>
    <property type="molecule type" value="Genomic_DNA"/>
</dbReference>
<evidence type="ECO:0000313" key="3">
    <source>
        <dbReference type="EMBL" id="CAE8702354.1"/>
    </source>
</evidence>
<dbReference type="Gene3D" id="1.25.40.10">
    <property type="entry name" value="Tetratricopeptide repeat domain"/>
    <property type="match status" value="1"/>
</dbReference>
<feature type="non-terminal residue" evidence="3">
    <location>
        <position position="227"/>
    </location>
</feature>
<reference evidence="3" key="1">
    <citation type="submission" date="2021-02" db="EMBL/GenBank/DDBJ databases">
        <authorList>
            <person name="Dougan E. K."/>
            <person name="Rhodes N."/>
            <person name="Thang M."/>
            <person name="Chan C."/>
        </authorList>
    </citation>
    <scope>NUCLEOTIDE SEQUENCE</scope>
</reference>
<dbReference type="Proteomes" id="UP000626109">
    <property type="component" value="Unassembled WGS sequence"/>
</dbReference>
<feature type="compositionally biased region" description="Polar residues" evidence="2">
    <location>
        <begin position="25"/>
        <end position="41"/>
    </location>
</feature>
<gene>
    <name evidence="3" type="ORF">PGLA2088_LOCUS32395</name>
</gene>
<comment type="caution">
    <text evidence="3">The sequence shown here is derived from an EMBL/GenBank/DDBJ whole genome shotgun (WGS) entry which is preliminary data.</text>
</comment>
<evidence type="ECO:0000256" key="2">
    <source>
        <dbReference type="SAM" id="MobiDB-lite"/>
    </source>
</evidence>
<sequence length="227" mass="24811">CLETCLRARSWDRALQLLAEAARSAPTNRRTTRNSAPPTEQSGERPGAVVGAESWAWSLLLLSEQPPQANPFPRAQNLALAVLARSHKWEHALQILASPRHDVELDIVAYNSTCFACALASQWAWSLQLLLEASRLGGRRAPTVVTFNTAAFACKEASKWQLSLQLLLEVGQRSLGPATTISTVLSALARVALWERALQLIGFRQSAVVFGAAISACEKGWRWESAL</sequence>
<protein>
    <recommendedName>
        <fullName evidence="5">Pentatricopeptide repeat-containing protein, chloroplastic</fullName>
    </recommendedName>
</protein>
<keyword evidence="1" id="KW-0677">Repeat</keyword>
<dbReference type="AlphaFoldDB" id="A0A813KGF9"/>
<accession>A0A813KGF9</accession>
<organism evidence="3 4">
    <name type="scientific">Polarella glacialis</name>
    <name type="common">Dinoflagellate</name>
    <dbReference type="NCBI Taxonomy" id="89957"/>
    <lineage>
        <taxon>Eukaryota</taxon>
        <taxon>Sar</taxon>
        <taxon>Alveolata</taxon>
        <taxon>Dinophyceae</taxon>
        <taxon>Suessiales</taxon>
        <taxon>Suessiaceae</taxon>
        <taxon>Polarella</taxon>
    </lineage>
</organism>
<dbReference type="InterPro" id="IPR011990">
    <property type="entry name" value="TPR-like_helical_dom_sf"/>
</dbReference>
<name>A0A813KGF9_POLGL</name>
<evidence type="ECO:0000313" key="4">
    <source>
        <dbReference type="Proteomes" id="UP000626109"/>
    </source>
</evidence>
<proteinExistence type="predicted"/>
<evidence type="ECO:0008006" key="5">
    <source>
        <dbReference type="Google" id="ProtNLM"/>
    </source>
</evidence>
<feature type="region of interest" description="Disordered" evidence="2">
    <location>
        <begin position="22"/>
        <end position="47"/>
    </location>
</feature>
<evidence type="ECO:0000256" key="1">
    <source>
        <dbReference type="ARBA" id="ARBA00022737"/>
    </source>
</evidence>
<dbReference type="PANTHER" id="PTHR47447:SF17">
    <property type="entry name" value="OS12G0638900 PROTEIN"/>
    <property type="match status" value="1"/>
</dbReference>
<dbReference type="PANTHER" id="PTHR47447">
    <property type="entry name" value="OS03G0856100 PROTEIN"/>
    <property type="match status" value="1"/>
</dbReference>